<dbReference type="PRINTS" id="PR00081">
    <property type="entry name" value="GDHRDH"/>
</dbReference>
<evidence type="ECO:0000259" key="4">
    <source>
        <dbReference type="SMART" id="SM00822"/>
    </source>
</evidence>
<dbReference type="InterPro" id="IPR036291">
    <property type="entry name" value="NAD(P)-bd_dom_sf"/>
</dbReference>
<dbReference type="PANTHER" id="PTHR42901">
    <property type="entry name" value="ALCOHOL DEHYDROGENASE"/>
    <property type="match status" value="1"/>
</dbReference>
<keyword evidence="2" id="KW-0560">Oxidoreductase</keyword>
<organism evidence="5 6">
    <name type="scientific">Alcanivorax nanhaiticus</name>
    <dbReference type="NCBI Taxonomy" id="1177154"/>
    <lineage>
        <taxon>Bacteria</taxon>
        <taxon>Pseudomonadati</taxon>
        <taxon>Pseudomonadota</taxon>
        <taxon>Gammaproteobacteria</taxon>
        <taxon>Oceanospirillales</taxon>
        <taxon>Alcanivoracaceae</taxon>
        <taxon>Alcanivorax</taxon>
    </lineage>
</organism>
<dbReference type="eggNOG" id="COG0300">
    <property type="taxonomic scope" value="Bacteria"/>
</dbReference>
<dbReference type="STRING" id="1177154.Y5S_00138"/>
<evidence type="ECO:0000256" key="2">
    <source>
        <dbReference type="ARBA" id="ARBA00023002"/>
    </source>
</evidence>
<sequence length="258" mass="27593">MDATPLRAVLVTGASAGIGEEFARQLAMAGHHLVLVARRLDRLEALASELQARHNIRVACIASDLSKSDAAESLVAALQAQQIQVTGLINNAGFGDRGTVQDLPLQRQLDMIQVNVTSLVDLTWRLLPALKESANSFVINVASTAAFQAGPNMAVYYASKAFVLSFSEALHEELKRTGVAVSALCPGATDSEFASEANMSDTLLFKAGTMTTEAVVRKALASRRRAIVIPGLKNLLMIWLGKLSPRVVTRRLAGMLQA</sequence>
<evidence type="ECO:0000256" key="1">
    <source>
        <dbReference type="ARBA" id="ARBA00006484"/>
    </source>
</evidence>
<reference evidence="5 6" key="1">
    <citation type="submission" date="2012-09" db="EMBL/GenBank/DDBJ databases">
        <title>Genome Sequence of alkane-degrading Bacterium Alcanivorax sp. 19-m-6.</title>
        <authorList>
            <person name="Lai Q."/>
            <person name="Shao Z."/>
        </authorList>
    </citation>
    <scope>NUCLEOTIDE SEQUENCE [LARGE SCALE GENOMIC DNA]</scope>
    <source>
        <strain evidence="5 6">19-m-6</strain>
    </source>
</reference>
<dbReference type="AlphaFoldDB" id="A0A095SP68"/>
<name>A0A095SP68_9GAMM</name>
<dbReference type="InterPro" id="IPR002347">
    <property type="entry name" value="SDR_fam"/>
</dbReference>
<evidence type="ECO:0000313" key="6">
    <source>
        <dbReference type="Proteomes" id="UP000029444"/>
    </source>
</evidence>
<proteinExistence type="inferred from homology"/>
<dbReference type="SMART" id="SM00822">
    <property type="entry name" value="PKS_KR"/>
    <property type="match status" value="1"/>
</dbReference>
<dbReference type="PIRSF" id="PIRSF000126">
    <property type="entry name" value="11-beta-HSD1"/>
    <property type="match status" value="1"/>
</dbReference>
<dbReference type="PATRIC" id="fig|1177154.3.peg.139"/>
<evidence type="ECO:0000256" key="3">
    <source>
        <dbReference type="RuleBase" id="RU000363"/>
    </source>
</evidence>
<accession>A0A095SP68</accession>
<dbReference type="Pfam" id="PF00106">
    <property type="entry name" value="adh_short"/>
    <property type="match status" value="1"/>
</dbReference>
<feature type="domain" description="Ketoreductase" evidence="4">
    <location>
        <begin position="7"/>
        <end position="187"/>
    </location>
</feature>
<dbReference type="SUPFAM" id="SSF51735">
    <property type="entry name" value="NAD(P)-binding Rossmann-fold domains"/>
    <property type="match status" value="1"/>
</dbReference>
<dbReference type="PANTHER" id="PTHR42901:SF1">
    <property type="entry name" value="ALCOHOL DEHYDROGENASE"/>
    <property type="match status" value="1"/>
</dbReference>
<dbReference type="PRINTS" id="PR00080">
    <property type="entry name" value="SDRFAMILY"/>
</dbReference>
<dbReference type="Gene3D" id="3.40.50.720">
    <property type="entry name" value="NAD(P)-binding Rossmann-like Domain"/>
    <property type="match status" value="1"/>
</dbReference>
<comment type="caution">
    <text evidence="5">The sequence shown here is derived from an EMBL/GenBank/DDBJ whole genome shotgun (WGS) entry which is preliminary data.</text>
</comment>
<dbReference type="OrthoDB" id="7301144at2"/>
<dbReference type="InterPro" id="IPR057326">
    <property type="entry name" value="KR_dom"/>
</dbReference>
<dbReference type="GO" id="GO:0016491">
    <property type="term" value="F:oxidoreductase activity"/>
    <property type="evidence" value="ECO:0007669"/>
    <property type="project" value="UniProtKB-KW"/>
</dbReference>
<keyword evidence="6" id="KW-1185">Reference proteome</keyword>
<evidence type="ECO:0000313" key="5">
    <source>
        <dbReference type="EMBL" id="KGD66471.1"/>
    </source>
</evidence>
<protein>
    <submittedName>
        <fullName evidence="5">Oxidoreductase, short chain dehydrogenase/reductase family-like protein</fullName>
    </submittedName>
</protein>
<dbReference type="RefSeq" id="WP_035229396.1">
    <property type="nucleotide sequence ID" value="NZ_ARXV01000001.1"/>
</dbReference>
<dbReference type="EMBL" id="ARXV01000001">
    <property type="protein sequence ID" value="KGD66471.1"/>
    <property type="molecule type" value="Genomic_DNA"/>
</dbReference>
<comment type="similarity">
    <text evidence="1 3">Belongs to the short-chain dehydrogenases/reductases (SDR) family.</text>
</comment>
<dbReference type="Proteomes" id="UP000029444">
    <property type="component" value="Unassembled WGS sequence"/>
</dbReference>
<gene>
    <name evidence="5" type="ORF">Y5S_00138</name>
</gene>